<feature type="binding site" evidence="11">
    <location>
        <begin position="379"/>
        <end position="383"/>
    </location>
    <ligand>
        <name>FMN</name>
        <dbReference type="ChEBI" id="CHEBI:58210"/>
    </ligand>
</feature>
<comment type="caution">
    <text evidence="13">The sequence shown here is derived from an EMBL/GenBank/DDBJ whole genome shotgun (WGS) entry which is preliminary data.</text>
</comment>
<evidence type="ECO:0000256" key="8">
    <source>
        <dbReference type="ARBA" id="ARBA00022857"/>
    </source>
</evidence>
<dbReference type="UniPathway" id="UPA00053">
    <property type="reaction ID" value="UER00090"/>
</dbReference>
<dbReference type="GO" id="GO:0009073">
    <property type="term" value="P:aromatic amino acid family biosynthetic process"/>
    <property type="evidence" value="ECO:0007669"/>
    <property type="project" value="UniProtKB-KW"/>
</dbReference>
<evidence type="ECO:0000256" key="3">
    <source>
        <dbReference type="ARBA" id="ARBA00013036"/>
    </source>
</evidence>
<comment type="similarity">
    <text evidence="2 11">Belongs to the chorismate synthase family.</text>
</comment>
<dbReference type="PROSITE" id="PS00787">
    <property type="entry name" value="CHORISMATE_SYNTHASE_1"/>
    <property type="match status" value="1"/>
</dbReference>
<keyword evidence="9 11" id="KW-0057">Aromatic amino acid biosynthesis</keyword>
<dbReference type="InterPro" id="IPR035904">
    <property type="entry name" value="Chorismate_synth_AroC_sf"/>
</dbReference>
<dbReference type="InterPro" id="IPR000453">
    <property type="entry name" value="Chorismate_synth"/>
</dbReference>
<dbReference type="SUPFAM" id="SSF103263">
    <property type="entry name" value="Chorismate synthase, AroC"/>
    <property type="match status" value="1"/>
</dbReference>
<keyword evidence="4 11" id="KW-0028">Amino-acid biosynthesis</keyword>
<comment type="catalytic activity">
    <reaction evidence="11">
        <text>5-O-(1-carboxyvinyl)-3-phosphoshikimate = chorismate + phosphate</text>
        <dbReference type="Rhea" id="RHEA:21020"/>
        <dbReference type="ChEBI" id="CHEBI:29748"/>
        <dbReference type="ChEBI" id="CHEBI:43474"/>
        <dbReference type="ChEBI" id="CHEBI:57701"/>
        <dbReference type="EC" id="4.2.3.5"/>
    </reaction>
</comment>
<keyword evidence="8 11" id="KW-0521">NADP</keyword>
<organism evidence="13 14">
    <name type="scientific">Desulfotomaculum copahuensis</name>
    <dbReference type="NCBI Taxonomy" id="1838280"/>
    <lineage>
        <taxon>Bacteria</taxon>
        <taxon>Bacillati</taxon>
        <taxon>Bacillota</taxon>
        <taxon>Clostridia</taxon>
        <taxon>Eubacteriales</taxon>
        <taxon>Desulfotomaculaceae</taxon>
        <taxon>Desulfotomaculum</taxon>
    </lineage>
</organism>
<name>A0A1B7LBL5_9FIRM</name>
<feature type="binding site" evidence="11">
    <location>
        <begin position="129"/>
        <end position="131"/>
    </location>
    <ligand>
        <name>FMN</name>
        <dbReference type="ChEBI" id="CHEBI:58210"/>
    </ligand>
</feature>
<evidence type="ECO:0000256" key="7">
    <source>
        <dbReference type="ARBA" id="ARBA00022827"/>
    </source>
</evidence>
<feature type="binding site" evidence="11">
    <location>
        <begin position="319"/>
        <end position="320"/>
    </location>
    <ligand>
        <name>FMN</name>
        <dbReference type="ChEBI" id="CHEBI:58210"/>
    </ligand>
</feature>
<gene>
    <name evidence="11" type="primary">aroC</name>
    <name evidence="13" type="ORF">A6M21_14845</name>
</gene>
<dbReference type="EC" id="4.2.3.5" evidence="3 11"/>
<feature type="binding site" evidence="11">
    <location>
        <position position="364"/>
    </location>
    <ligand>
        <name>FMN</name>
        <dbReference type="ChEBI" id="CHEBI:58210"/>
    </ligand>
</feature>
<dbReference type="PROSITE" id="PS00788">
    <property type="entry name" value="CHORISMATE_SYNTHASE_2"/>
    <property type="match status" value="1"/>
</dbReference>
<comment type="pathway">
    <text evidence="1 11">Metabolic intermediate biosynthesis; chorismate biosynthesis; chorismate from D-erythrose 4-phosphate and phosphoenolpyruvate: step 7/7.</text>
</comment>
<comment type="subunit">
    <text evidence="11">Homotetramer.</text>
</comment>
<keyword evidence="5 11" id="KW-0285">Flavoprotein</keyword>
<keyword evidence="7 11" id="KW-0274">FAD</keyword>
<evidence type="ECO:0000256" key="11">
    <source>
        <dbReference type="HAMAP-Rule" id="MF_00300"/>
    </source>
</evidence>
<evidence type="ECO:0000256" key="1">
    <source>
        <dbReference type="ARBA" id="ARBA00005044"/>
    </source>
</evidence>
<evidence type="ECO:0000256" key="2">
    <source>
        <dbReference type="ARBA" id="ARBA00008014"/>
    </source>
</evidence>
<dbReference type="RefSeq" id="WP_066670773.1">
    <property type="nucleotide sequence ID" value="NZ_LYVF01000191.1"/>
</dbReference>
<dbReference type="GO" id="GO:0004107">
    <property type="term" value="F:chorismate synthase activity"/>
    <property type="evidence" value="ECO:0007669"/>
    <property type="project" value="UniProtKB-UniRule"/>
</dbReference>
<dbReference type="PANTHER" id="PTHR21085">
    <property type="entry name" value="CHORISMATE SYNTHASE"/>
    <property type="match status" value="1"/>
</dbReference>
<comment type="function">
    <text evidence="11">Catalyzes the anti-1,4-elimination of the C-3 phosphate and the C-6 proR hydrogen from 5-enolpyruvylshikimate-3-phosphate (EPSP) to yield chorismate, which is the branch point compound that serves as the starting substrate for the three terminal pathways of aromatic amino acid biosynthesis. This reaction introduces a second double bond into the aromatic ring system.</text>
</comment>
<dbReference type="STRING" id="1838280.A6M21_14845"/>
<dbReference type="InterPro" id="IPR020541">
    <property type="entry name" value="Chorismate_synthase_CS"/>
</dbReference>
<feature type="binding site" evidence="11">
    <location>
        <position position="40"/>
    </location>
    <ligand>
        <name>NADP(+)</name>
        <dbReference type="ChEBI" id="CHEBI:58349"/>
    </ligand>
</feature>
<comment type="cofactor">
    <cofactor evidence="11">
        <name>FMNH2</name>
        <dbReference type="ChEBI" id="CHEBI:57618"/>
    </cofactor>
    <text evidence="11">Reduced FMN (FMNH(2)).</text>
</comment>
<dbReference type="GO" id="GO:0008652">
    <property type="term" value="P:amino acid biosynthetic process"/>
    <property type="evidence" value="ECO:0007669"/>
    <property type="project" value="UniProtKB-KW"/>
</dbReference>
<evidence type="ECO:0000256" key="4">
    <source>
        <dbReference type="ARBA" id="ARBA00022605"/>
    </source>
</evidence>
<evidence type="ECO:0000256" key="6">
    <source>
        <dbReference type="ARBA" id="ARBA00022643"/>
    </source>
</evidence>
<dbReference type="CDD" id="cd07304">
    <property type="entry name" value="Chorismate_synthase"/>
    <property type="match status" value="1"/>
</dbReference>
<keyword evidence="14" id="KW-1185">Reference proteome</keyword>
<feature type="region of interest" description="Disordered" evidence="12">
    <location>
        <begin position="172"/>
        <end position="210"/>
    </location>
</feature>
<evidence type="ECO:0000313" key="14">
    <source>
        <dbReference type="Proteomes" id="UP000078532"/>
    </source>
</evidence>
<reference evidence="13 14" key="1">
    <citation type="submission" date="2016-04" db="EMBL/GenBank/DDBJ databases">
        <authorList>
            <person name="Evans L.H."/>
            <person name="Alamgir A."/>
            <person name="Owens N."/>
            <person name="Weber N.D."/>
            <person name="Virtaneva K."/>
            <person name="Barbian K."/>
            <person name="Babar A."/>
            <person name="Rosenke K."/>
        </authorList>
    </citation>
    <scope>NUCLEOTIDE SEQUENCE [LARGE SCALE GENOMIC DNA]</scope>
    <source>
        <strain evidence="13 14">LMa1</strain>
    </source>
</reference>
<dbReference type="EMBL" id="LYVF01000191">
    <property type="protein sequence ID" value="OAT79874.1"/>
    <property type="molecule type" value="Genomic_DNA"/>
</dbReference>
<dbReference type="AlphaFoldDB" id="A0A1B7LBL5"/>
<evidence type="ECO:0000256" key="5">
    <source>
        <dbReference type="ARBA" id="ARBA00022630"/>
    </source>
</evidence>
<evidence type="ECO:0000256" key="9">
    <source>
        <dbReference type="ARBA" id="ARBA00023141"/>
    </source>
</evidence>
<accession>A0A1B7LBL5</accession>
<dbReference type="HAMAP" id="MF_00300">
    <property type="entry name" value="Chorismate_synth"/>
    <property type="match status" value="1"/>
</dbReference>
<evidence type="ECO:0000256" key="10">
    <source>
        <dbReference type="ARBA" id="ARBA00023239"/>
    </source>
</evidence>
<dbReference type="PANTHER" id="PTHR21085:SF0">
    <property type="entry name" value="CHORISMATE SYNTHASE"/>
    <property type="match status" value="1"/>
</dbReference>
<dbReference type="GO" id="GO:0010181">
    <property type="term" value="F:FMN binding"/>
    <property type="evidence" value="ECO:0007669"/>
    <property type="project" value="TreeGrafter"/>
</dbReference>
<evidence type="ECO:0000313" key="13">
    <source>
        <dbReference type="EMBL" id="OAT79874.1"/>
    </source>
</evidence>
<protein>
    <recommendedName>
        <fullName evidence="3 11">Chorismate synthase</fullName>
        <shortName evidence="11">CS</shortName>
        <ecNumber evidence="3 11">4.2.3.5</ecNumber>
    </recommendedName>
    <alternativeName>
        <fullName evidence="11">5-enolpyruvylshikimate-3-phosphate phospholyase</fullName>
    </alternativeName>
</protein>
<dbReference type="Proteomes" id="UP000078532">
    <property type="component" value="Unassembled WGS sequence"/>
</dbReference>
<dbReference type="GO" id="GO:0009423">
    <property type="term" value="P:chorismate biosynthetic process"/>
    <property type="evidence" value="ECO:0007669"/>
    <property type="project" value="UniProtKB-UniRule"/>
</dbReference>
<proteinExistence type="inferred from homology"/>
<keyword evidence="10 11" id="KW-0456">Lyase</keyword>
<dbReference type="GO" id="GO:0005829">
    <property type="term" value="C:cytosol"/>
    <property type="evidence" value="ECO:0007669"/>
    <property type="project" value="TreeGrafter"/>
</dbReference>
<feature type="binding site" evidence="11">
    <location>
        <position position="405"/>
    </location>
    <ligand>
        <name>FMN</name>
        <dbReference type="ChEBI" id="CHEBI:58210"/>
    </ligand>
</feature>
<dbReference type="Pfam" id="PF01264">
    <property type="entry name" value="Chorismate_synt"/>
    <property type="match status" value="1"/>
</dbReference>
<dbReference type="PROSITE" id="PS00789">
    <property type="entry name" value="CHORISMATE_SYNTHASE_3"/>
    <property type="match status" value="1"/>
</dbReference>
<feature type="binding site" evidence="11">
    <location>
        <position position="46"/>
    </location>
    <ligand>
        <name>NADP(+)</name>
        <dbReference type="ChEBI" id="CHEBI:58349"/>
    </ligand>
</feature>
<sequence>MLRFLTAGESHGPALTAIVEGLPAGLPVAVDYVNQQLARRQGGYGRGGRMQIERDRVRFLAGVRGGLTMGSPVALQIENRDWANWQEIMSAGEDARLDQRLVTRPRPGHADLPGALKYGHRDMRNVLERSSARETAARVAVGALAGRLLAELGVEVLGHVVRIGAAAVPDDIPSPLDGLTLPDAGGPDGKPREIVAGENGPGDTGGKPAPPGGEALVCGAVEYRSAQSGDVSPVAPLDQPDTAAINHWREIIAASPVFCVHPAAGEAMMREIDRAREAGDSLGGVFEIRVYGLPPGLGSCVQWDRRLDGRLAGALMSIQAIKGVEVGLGFTAAARPGSQVHDEIFHTPGRGFYRRTNNAGGLEGGMANGEPLVVRAAMKPIPTLYKPLRSVDLITKEPFAASVERSDVCAVPAACVVGEAVVAWELAAACAEKFGGDTLAEMRDNLRRYWAEVRSRTL</sequence>
<evidence type="ECO:0000256" key="12">
    <source>
        <dbReference type="SAM" id="MobiDB-lite"/>
    </source>
</evidence>
<dbReference type="Gene3D" id="3.60.150.10">
    <property type="entry name" value="Chorismate synthase AroC"/>
    <property type="match status" value="2"/>
</dbReference>
<keyword evidence="6 11" id="KW-0288">FMN</keyword>